<dbReference type="SUPFAM" id="SSF143011">
    <property type="entry name" value="RelE-like"/>
    <property type="match status" value="1"/>
</dbReference>
<dbReference type="AlphaFoldDB" id="A0A0G1M632"/>
<dbReference type="InterPro" id="IPR035093">
    <property type="entry name" value="RelE/ParE_toxin_dom_sf"/>
</dbReference>
<dbReference type="Proteomes" id="UP000034696">
    <property type="component" value="Unassembled WGS sequence"/>
</dbReference>
<comment type="caution">
    <text evidence="1">The sequence shown here is derived from an EMBL/GenBank/DDBJ whole genome shotgun (WGS) entry which is preliminary data.</text>
</comment>
<dbReference type="Gene3D" id="3.30.2310.20">
    <property type="entry name" value="RelE-like"/>
    <property type="match status" value="1"/>
</dbReference>
<organism evidence="1 2">
    <name type="scientific">Candidatus Giovannonibacteria bacterium GW2011_GWA2_45_21</name>
    <dbReference type="NCBI Taxonomy" id="1618649"/>
    <lineage>
        <taxon>Bacteria</taxon>
        <taxon>Candidatus Giovannoniibacteriota</taxon>
    </lineage>
</organism>
<protein>
    <submittedName>
        <fullName evidence="1">Plasmid stabilization system</fullName>
    </submittedName>
</protein>
<dbReference type="EMBL" id="LCKT01000040">
    <property type="protein sequence ID" value="KKU03577.1"/>
    <property type="molecule type" value="Genomic_DNA"/>
</dbReference>
<evidence type="ECO:0000313" key="2">
    <source>
        <dbReference type="Proteomes" id="UP000034696"/>
    </source>
</evidence>
<accession>A0A0G1M632</accession>
<reference evidence="1 2" key="1">
    <citation type="journal article" date="2015" name="Nature">
        <title>rRNA introns, odd ribosomes, and small enigmatic genomes across a large radiation of phyla.</title>
        <authorList>
            <person name="Brown C.T."/>
            <person name="Hug L.A."/>
            <person name="Thomas B.C."/>
            <person name="Sharon I."/>
            <person name="Castelle C.J."/>
            <person name="Singh A."/>
            <person name="Wilkins M.J."/>
            <person name="Williams K.H."/>
            <person name="Banfield J.F."/>
        </authorList>
    </citation>
    <scope>NUCLEOTIDE SEQUENCE [LARGE SCALE GENOMIC DNA]</scope>
</reference>
<evidence type="ECO:0000313" key="1">
    <source>
        <dbReference type="EMBL" id="KKU03577.1"/>
    </source>
</evidence>
<sequence length="90" mass="11039">MTRSIEKIYISSEFKKSFRKLSIQIQVLAEKKDPWFRKNAFDARLRTHKLRGELEGYWSYSINYQHRILFRFINDNEVIYYDIGAHDIYK</sequence>
<proteinExistence type="predicted"/>
<gene>
    <name evidence="1" type="ORF">UX06_C0040G0002</name>
</gene>
<name>A0A0G1M632_9BACT</name>